<keyword evidence="16" id="KW-1185">Reference proteome</keyword>
<dbReference type="Gene3D" id="1.10.3450.40">
    <property type="entry name" value="Signal recognition particle, SRP68 subunit, RNA-binding domain"/>
    <property type="match status" value="1"/>
</dbReference>
<name>A0A2G5I4B5_CERBT</name>
<reference evidence="13 15" key="1">
    <citation type="submission" date="2015-10" db="EMBL/GenBank/DDBJ databases">
        <title>The cercosporin biosynthetic gene cluster was horizontally transferred to several fungal lineages and shown to be expanded in Cercospora beticola based on microsynteny with recipient genomes.</title>
        <authorList>
            <person name="De Jonge R."/>
            <person name="Ebert M.K."/>
            <person name="Suttle J.C."/>
            <person name="Jurick Ii W.M."/>
            <person name="Secor G.A."/>
            <person name="Thomma B.P."/>
            <person name="Van De Peer Y."/>
            <person name="Bolton M.D."/>
        </authorList>
    </citation>
    <scope>NUCLEOTIDE SEQUENCE [LARGE SCALE GENOMIC DNA]</scope>
    <source>
        <strain evidence="13 15">09-40</strain>
    </source>
</reference>
<dbReference type="AlphaFoldDB" id="A0A2G5I4B5"/>
<dbReference type="EMBL" id="CP134186">
    <property type="protein sequence ID" value="WPB00705.1"/>
    <property type="molecule type" value="Genomic_DNA"/>
</dbReference>
<dbReference type="CDD" id="cd15481">
    <property type="entry name" value="SRP68-RBD"/>
    <property type="match status" value="1"/>
</dbReference>
<keyword evidence="8 10" id="KW-0687">Ribonucleoprotein</keyword>
<feature type="compositionally biased region" description="Low complexity" evidence="12">
    <location>
        <begin position="617"/>
        <end position="627"/>
    </location>
</feature>
<organism evidence="13 15">
    <name type="scientific">Cercospora beticola</name>
    <name type="common">Sugarbeet leaf spot fungus</name>
    <dbReference type="NCBI Taxonomy" id="122368"/>
    <lineage>
        <taxon>Eukaryota</taxon>
        <taxon>Fungi</taxon>
        <taxon>Dikarya</taxon>
        <taxon>Ascomycota</taxon>
        <taxon>Pezizomycotina</taxon>
        <taxon>Dothideomycetes</taxon>
        <taxon>Dothideomycetidae</taxon>
        <taxon>Mycosphaerellales</taxon>
        <taxon>Mycosphaerellaceae</taxon>
        <taxon>Cercospora</taxon>
    </lineage>
</organism>
<comment type="function">
    <text evidence="10">Component of the signal recognition particle (SRP) complex, a ribonucleoprotein complex that mediates the cotranslational targeting of secretory and membrane proteins to the endoplasmic reticulum (ER). The SRP complex interacts with the signal sequence in nascent secretory and membrane proteins and directs them to the membrane of the ER.</text>
</comment>
<evidence type="ECO:0000313" key="16">
    <source>
        <dbReference type="Proteomes" id="UP001302367"/>
    </source>
</evidence>
<keyword evidence="4 10" id="KW-0963">Cytoplasm</keyword>
<keyword evidence="6 10" id="KW-0733">Signal recognition particle</keyword>
<evidence type="ECO:0000256" key="3">
    <source>
        <dbReference type="ARBA" id="ARBA00009352"/>
    </source>
</evidence>
<feature type="coiled-coil region" evidence="11">
    <location>
        <begin position="319"/>
        <end position="346"/>
    </location>
</feature>
<dbReference type="InterPro" id="IPR026258">
    <property type="entry name" value="SRP68"/>
</dbReference>
<evidence type="ECO:0000256" key="4">
    <source>
        <dbReference type="ARBA" id="ARBA00022490"/>
    </source>
</evidence>
<dbReference type="PIRSF" id="PIRSF038995">
    <property type="entry name" value="SRP68"/>
    <property type="match status" value="1"/>
</dbReference>
<keyword evidence="11" id="KW-0175">Coiled coil</keyword>
<gene>
    <name evidence="13" type="ORF">CB0940_03531</name>
    <name evidence="14" type="ORF">RHO25_005325</name>
</gene>
<dbReference type="GO" id="GO:0005047">
    <property type="term" value="F:signal recognition particle binding"/>
    <property type="evidence" value="ECO:0007669"/>
    <property type="project" value="InterPro"/>
</dbReference>
<dbReference type="PANTHER" id="PTHR12860:SF0">
    <property type="entry name" value="SIGNAL RECOGNITION PARTICLE SUBUNIT SRP68"/>
    <property type="match status" value="1"/>
</dbReference>
<evidence type="ECO:0000256" key="8">
    <source>
        <dbReference type="ARBA" id="ARBA00023274"/>
    </source>
</evidence>
<feature type="compositionally biased region" description="Polar residues" evidence="12">
    <location>
        <begin position="256"/>
        <end position="268"/>
    </location>
</feature>
<dbReference type="Pfam" id="PF16969">
    <property type="entry name" value="SRP68"/>
    <property type="match status" value="1"/>
</dbReference>
<evidence type="ECO:0000256" key="7">
    <source>
        <dbReference type="ARBA" id="ARBA00023242"/>
    </source>
</evidence>
<feature type="region of interest" description="Disordered" evidence="12">
    <location>
        <begin position="246"/>
        <end position="268"/>
    </location>
</feature>
<keyword evidence="7" id="KW-0539">Nucleus</keyword>
<proteinExistence type="inferred from homology"/>
<dbReference type="GO" id="GO:0005730">
    <property type="term" value="C:nucleolus"/>
    <property type="evidence" value="ECO:0007669"/>
    <property type="project" value="UniProtKB-SubCell"/>
</dbReference>
<evidence type="ECO:0000313" key="15">
    <source>
        <dbReference type="Proteomes" id="UP000230605"/>
    </source>
</evidence>
<evidence type="ECO:0000256" key="11">
    <source>
        <dbReference type="SAM" id="Coils"/>
    </source>
</evidence>
<protein>
    <recommendedName>
        <fullName evidence="9 10">Signal recognition particle subunit SRP68</fullName>
        <shortName evidence="10">SRP68</shortName>
    </recommendedName>
</protein>
<sequence length="636" mass="70757">MEITQFVASHREALLIGDYNTYRAQLSRQILATRRRLGRATNKREKFAVKPVSAEDIGSNHEFARLVLLTSERAWAHAMHIKTTHTDDASGRGITGTTRSHLISRLSKAAKIARNFVGSLKDSASNATEQDRIEARAYLATLAGSEEFEKHSGGHKSDEELQKGWKLCLRHYSEARVIYAALLEKEKKDVYRTILADTVDPTIRYAAYQARLSRTIAISTVAKRYFPKDDQELVTAVEKLDANALQDTPAPKSTDEGQTAPQEVPNSVSWRGRTANIVDASIGQALASVTAAEQRLRSYLSSNPSASSRDQANAYDDVLIASQDAADATKRAIDELEKERVEESDARMQDLRVTSLSVNYDLVSWRVGRYRILIGKDDGLSFGAQLQKKPRHARKDGKEHPDKEEPRGRQLARLRERVVLYDAIIQSINSIKELRGAMRDESFVAELDGKASYFRALKCLNISYSHSLLDNHLNALALLKRAQDLVAKFASSADAQHSNAPPTLDVHAAEASRLKTHVNSLASRMHAIVEMQTLEANSALAVKKNMTSAEPVVERLNDYPTPGTQVDLTNLVRYPPKIEPVPVKPLFLDVAFNYIDYPGRKAQAIVAEQAPVANSAPEEPVQQQQPQKKGWFSFGR</sequence>
<dbReference type="PANTHER" id="PTHR12860">
    <property type="entry name" value="SIGNAL RECOGNITION PARTICLE 68 KDA PROTEIN"/>
    <property type="match status" value="1"/>
</dbReference>
<evidence type="ECO:0000256" key="5">
    <source>
        <dbReference type="ARBA" id="ARBA00022884"/>
    </source>
</evidence>
<dbReference type="OrthoDB" id="10255118at2759"/>
<reference evidence="14 16" key="2">
    <citation type="submission" date="2023-09" db="EMBL/GenBank/DDBJ databases">
        <title>Complete-Gapless Cercospora beticola genome.</title>
        <authorList>
            <person name="Wyatt N.A."/>
            <person name="Spanner R.E."/>
            <person name="Bolton M.D."/>
        </authorList>
    </citation>
    <scope>NUCLEOTIDE SEQUENCE [LARGE SCALE GENOMIC DNA]</scope>
    <source>
        <strain evidence="14">Cb09-40</strain>
    </source>
</reference>
<dbReference type="GO" id="GO:0030942">
    <property type="term" value="F:endoplasmic reticulum signal peptide binding"/>
    <property type="evidence" value="ECO:0007669"/>
    <property type="project" value="InterPro"/>
</dbReference>
<comment type="similarity">
    <text evidence="3 10">Belongs to the SRP68 family.</text>
</comment>
<dbReference type="Proteomes" id="UP001302367">
    <property type="component" value="Chromosome 3"/>
</dbReference>
<dbReference type="InterPro" id="IPR034652">
    <property type="entry name" value="SRP68-RBD"/>
</dbReference>
<evidence type="ECO:0000256" key="2">
    <source>
        <dbReference type="ARBA" id="ARBA00004604"/>
    </source>
</evidence>
<dbReference type="GO" id="GO:0005786">
    <property type="term" value="C:signal recognition particle, endoplasmic reticulum targeting"/>
    <property type="evidence" value="ECO:0007669"/>
    <property type="project" value="UniProtKB-KW"/>
</dbReference>
<evidence type="ECO:0000313" key="13">
    <source>
        <dbReference type="EMBL" id="PIA99323.1"/>
    </source>
</evidence>
<dbReference type="Proteomes" id="UP000230605">
    <property type="component" value="Chromosome 3"/>
</dbReference>
<feature type="compositionally biased region" description="Basic and acidic residues" evidence="12">
    <location>
        <begin position="396"/>
        <end position="409"/>
    </location>
</feature>
<dbReference type="GO" id="GO:0006614">
    <property type="term" value="P:SRP-dependent cotranslational protein targeting to membrane"/>
    <property type="evidence" value="ECO:0007669"/>
    <property type="project" value="InterPro"/>
</dbReference>
<dbReference type="EMBL" id="LKMD01000101">
    <property type="protein sequence ID" value="PIA99323.1"/>
    <property type="molecule type" value="Genomic_DNA"/>
</dbReference>
<feature type="region of interest" description="Disordered" evidence="12">
    <location>
        <begin position="385"/>
        <end position="409"/>
    </location>
</feature>
<dbReference type="GO" id="GO:0008312">
    <property type="term" value="F:7S RNA binding"/>
    <property type="evidence" value="ECO:0007669"/>
    <property type="project" value="InterPro"/>
</dbReference>
<accession>A0A2G5I4B5</accession>
<evidence type="ECO:0000256" key="1">
    <source>
        <dbReference type="ARBA" id="ARBA00004496"/>
    </source>
</evidence>
<evidence type="ECO:0000256" key="10">
    <source>
        <dbReference type="PIRNR" id="PIRNR038995"/>
    </source>
</evidence>
<keyword evidence="5 10" id="KW-0694">RNA-binding</keyword>
<evidence type="ECO:0000256" key="9">
    <source>
        <dbReference type="ARBA" id="ARBA00029498"/>
    </source>
</evidence>
<evidence type="ECO:0000313" key="14">
    <source>
        <dbReference type="EMBL" id="WPB00705.1"/>
    </source>
</evidence>
<evidence type="ECO:0000256" key="12">
    <source>
        <dbReference type="SAM" id="MobiDB-lite"/>
    </source>
</evidence>
<dbReference type="InterPro" id="IPR038253">
    <property type="entry name" value="SRP68_N_sf"/>
</dbReference>
<evidence type="ECO:0000256" key="6">
    <source>
        <dbReference type="ARBA" id="ARBA00023135"/>
    </source>
</evidence>
<comment type="subcellular location">
    <subcellularLocation>
        <location evidence="1 10">Cytoplasm</location>
    </subcellularLocation>
    <subcellularLocation>
        <location evidence="2">Nucleus</location>
        <location evidence="2">Nucleolus</location>
    </subcellularLocation>
</comment>
<feature type="region of interest" description="Disordered" evidence="12">
    <location>
        <begin position="612"/>
        <end position="636"/>
    </location>
</feature>